<sequence length="51" mass="5745">MTSVKDGHIQVIACNVDVFTLLSYSIFSAVTNLSYTCSGFSKYLNRMYILE</sequence>
<accession>A0A8T0Y539</accession>
<protein>
    <submittedName>
        <fullName evidence="1">Uncharacterized protein</fullName>
    </submittedName>
</protein>
<evidence type="ECO:0000313" key="1">
    <source>
        <dbReference type="EMBL" id="KAG2827507.1"/>
    </source>
</evidence>
<gene>
    <name evidence="1" type="ORF">PC113_g21612</name>
</gene>
<reference evidence="1" key="1">
    <citation type="submission" date="2018-10" db="EMBL/GenBank/DDBJ databases">
        <title>Effector identification in a new, highly contiguous assembly of the strawberry crown rot pathogen Phytophthora cactorum.</title>
        <authorList>
            <person name="Armitage A.D."/>
            <person name="Nellist C.F."/>
            <person name="Bates H."/>
            <person name="Vickerstaff R.J."/>
            <person name="Harrison R.J."/>
        </authorList>
    </citation>
    <scope>NUCLEOTIDE SEQUENCE</scope>
    <source>
        <strain evidence="1">15-7</strain>
    </source>
</reference>
<comment type="caution">
    <text evidence="1">The sequence shown here is derived from an EMBL/GenBank/DDBJ whole genome shotgun (WGS) entry which is preliminary data.</text>
</comment>
<dbReference type="AlphaFoldDB" id="A0A8T0Y539"/>
<proteinExistence type="predicted"/>
<name>A0A8T0Y539_9STRA</name>
<dbReference type="Proteomes" id="UP000735874">
    <property type="component" value="Unassembled WGS sequence"/>
</dbReference>
<organism evidence="1 2">
    <name type="scientific">Phytophthora cactorum</name>
    <dbReference type="NCBI Taxonomy" id="29920"/>
    <lineage>
        <taxon>Eukaryota</taxon>
        <taxon>Sar</taxon>
        <taxon>Stramenopiles</taxon>
        <taxon>Oomycota</taxon>
        <taxon>Peronosporomycetes</taxon>
        <taxon>Peronosporales</taxon>
        <taxon>Peronosporaceae</taxon>
        <taxon>Phytophthora</taxon>
    </lineage>
</organism>
<evidence type="ECO:0000313" key="2">
    <source>
        <dbReference type="Proteomes" id="UP000735874"/>
    </source>
</evidence>
<dbReference type="EMBL" id="RCMG01001432">
    <property type="protein sequence ID" value="KAG2827507.1"/>
    <property type="molecule type" value="Genomic_DNA"/>
</dbReference>